<evidence type="ECO:0000313" key="3">
    <source>
        <dbReference type="Proteomes" id="UP000663880"/>
    </source>
</evidence>
<feature type="transmembrane region" description="Helical" evidence="1">
    <location>
        <begin position="65"/>
        <end position="82"/>
    </location>
</feature>
<evidence type="ECO:0000313" key="2">
    <source>
        <dbReference type="EMBL" id="CAF4864228.1"/>
    </source>
</evidence>
<dbReference type="Proteomes" id="UP000663880">
    <property type="component" value="Unassembled WGS sequence"/>
</dbReference>
<keyword evidence="3" id="KW-1185">Reference proteome</keyword>
<proteinExistence type="predicted"/>
<keyword evidence="1" id="KW-0472">Membrane</keyword>
<evidence type="ECO:0000256" key="1">
    <source>
        <dbReference type="SAM" id="Phobius"/>
    </source>
</evidence>
<accession>A0A821SVZ6</accession>
<comment type="caution">
    <text evidence="2">The sequence shown here is derived from an EMBL/GenBank/DDBJ whole genome shotgun (WGS) entry which is preliminary data.</text>
</comment>
<sequence>MRISTEVRGGARSLCVAMVRDQATCTQPMATARAPSTRVGRLPACADTLWARDADGRPEQRRDRLLVINLTLATCPITISFAS</sequence>
<reference evidence="2" key="1">
    <citation type="submission" date="2021-02" db="EMBL/GenBank/DDBJ databases">
        <authorList>
            <person name="Steward A R."/>
        </authorList>
    </citation>
    <scope>NUCLEOTIDE SEQUENCE</scope>
</reference>
<dbReference type="AlphaFoldDB" id="A0A821SVZ6"/>
<keyword evidence="1" id="KW-0812">Transmembrane</keyword>
<gene>
    <name evidence="2" type="ORF">PMACD_LOCUS8174</name>
</gene>
<name>A0A821SVZ6_9NEOP</name>
<organism evidence="2 3">
    <name type="scientific">Pieris macdunnoughi</name>
    <dbReference type="NCBI Taxonomy" id="345717"/>
    <lineage>
        <taxon>Eukaryota</taxon>
        <taxon>Metazoa</taxon>
        <taxon>Ecdysozoa</taxon>
        <taxon>Arthropoda</taxon>
        <taxon>Hexapoda</taxon>
        <taxon>Insecta</taxon>
        <taxon>Pterygota</taxon>
        <taxon>Neoptera</taxon>
        <taxon>Endopterygota</taxon>
        <taxon>Lepidoptera</taxon>
        <taxon>Glossata</taxon>
        <taxon>Ditrysia</taxon>
        <taxon>Papilionoidea</taxon>
        <taxon>Pieridae</taxon>
        <taxon>Pierinae</taxon>
        <taxon>Pieris</taxon>
    </lineage>
</organism>
<protein>
    <submittedName>
        <fullName evidence="2">Uncharacterized protein</fullName>
    </submittedName>
</protein>
<dbReference type="EMBL" id="CAJOBZ010000021">
    <property type="protein sequence ID" value="CAF4864228.1"/>
    <property type="molecule type" value="Genomic_DNA"/>
</dbReference>
<keyword evidence="1" id="KW-1133">Transmembrane helix</keyword>